<dbReference type="Pfam" id="PF01702">
    <property type="entry name" value="TGT"/>
    <property type="match status" value="1"/>
</dbReference>
<comment type="catalytic activity">
    <reaction evidence="4">
        <text>7-aminomethyl-7-carbaguanine + guanosine(34) in tRNA = 7-aminomethyl-7-carbaguanosine(34) in tRNA + guanine</text>
        <dbReference type="Rhea" id="RHEA:24104"/>
        <dbReference type="Rhea" id="RHEA-COMP:10341"/>
        <dbReference type="Rhea" id="RHEA-COMP:10342"/>
        <dbReference type="ChEBI" id="CHEBI:16235"/>
        <dbReference type="ChEBI" id="CHEBI:58703"/>
        <dbReference type="ChEBI" id="CHEBI:74269"/>
        <dbReference type="ChEBI" id="CHEBI:82833"/>
        <dbReference type="EC" id="2.4.2.29"/>
    </reaction>
</comment>
<dbReference type="InterPro" id="IPR004803">
    <property type="entry name" value="TGT"/>
</dbReference>
<dbReference type="NCBIfam" id="TIGR00430">
    <property type="entry name" value="Q_tRNA_tgt"/>
    <property type="match status" value="1"/>
</dbReference>
<gene>
    <name evidence="4 6" type="primary">tgt</name>
    <name evidence="6" type="ORF">ACFSQZ_07140</name>
</gene>
<feature type="binding site" evidence="4">
    <location>
        <position position="144"/>
    </location>
    <ligand>
        <name>substrate</name>
    </ligand>
</feature>
<evidence type="ECO:0000256" key="2">
    <source>
        <dbReference type="ARBA" id="ARBA00022679"/>
    </source>
</evidence>
<dbReference type="EMBL" id="JBHUJC010000020">
    <property type="protein sequence ID" value="MFD2276237.1"/>
    <property type="molecule type" value="Genomic_DNA"/>
</dbReference>
<accession>A0ABW5E0X3</accession>
<feature type="active site" description="Nucleophile" evidence="4">
    <location>
        <position position="284"/>
    </location>
</feature>
<proteinExistence type="inferred from homology"/>
<feature type="binding site" evidence="4">
    <location>
        <position position="234"/>
    </location>
    <ligand>
        <name>substrate</name>
    </ligand>
</feature>
<dbReference type="InterPro" id="IPR036511">
    <property type="entry name" value="TGT-like_sf"/>
</dbReference>
<dbReference type="Gene3D" id="3.20.20.105">
    <property type="entry name" value="Queuine tRNA-ribosyltransferase-like"/>
    <property type="match status" value="1"/>
</dbReference>
<dbReference type="Proteomes" id="UP001597297">
    <property type="component" value="Unassembled WGS sequence"/>
</dbReference>
<comment type="caution">
    <text evidence="6">The sequence shown here is derived from an EMBL/GenBank/DDBJ whole genome shotgun (WGS) entry which is preliminary data.</text>
</comment>
<feature type="domain" description="tRNA-guanine(15) transglycosylase-like" evidence="5">
    <location>
        <begin position="11"/>
        <end position="385"/>
    </location>
</feature>
<evidence type="ECO:0000256" key="4">
    <source>
        <dbReference type="HAMAP-Rule" id="MF_00168"/>
    </source>
</evidence>
<feature type="active site" description="Proton acceptor" evidence="4">
    <location>
        <position position="90"/>
    </location>
</feature>
<evidence type="ECO:0000256" key="3">
    <source>
        <dbReference type="ARBA" id="ARBA00022694"/>
    </source>
</evidence>
<organism evidence="6 7">
    <name type="scientific">Rubritalea spongiae</name>
    <dbReference type="NCBI Taxonomy" id="430797"/>
    <lineage>
        <taxon>Bacteria</taxon>
        <taxon>Pseudomonadati</taxon>
        <taxon>Verrucomicrobiota</taxon>
        <taxon>Verrucomicrobiia</taxon>
        <taxon>Verrucomicrobiales</taxon>
        <taxon>Rubritaleaceae</taxon>
        <taxon>Rubritalea</taxon>
    </lineage>
</organism>
<comment type="function">
    <text evidence="4">Catalyzes the base-exchange of a guanine (G) residue with the queuine precursor 7-aminomethyl-7-deazaguanine (PreQ1) at position 34 (anticodon wobble position) in tRNAs with GU(N) anticodons (tRNA-Asp, -Asn, -His and -Tyr). Catalysis occurs through a double-displacement mechanism. The nucleophile active site attacks the C1' of nucleotide 34 to detach the guanine base from the RNA, forming a covalent enzyme-RNA intermediate. The proton acceptor active site deprotonates the incoming PreQ1, allowing a nucleophilic attack on the C1' of the ribose to form the product. After dissociation, two additional enzymatic reactions on the tRNA convert PreQ1 to queuine (Q), resulting in the hypermodified nucleoside queuosine (7-(((4,5-cis-dihydroxy-2-cyclopenten-1-yl)amino)methyl)-7-deazaguanosine).</text>
</comment>
<keyword evidence="3 4" id="KW-0819">tRNA processing</keyword>
<dbReference type="PANTHER" id="PTHR46499">
    <property type="entry name" value="QUEUINE TRNA-RIBOSYLTRANSFERASE"/>
    <property type="match status" value="1"/>
</dbReference>
<dbReference type="InterPro" id="IPR002616">
    <property type="entry name" value="tRNA_ribo_trans-like"/>
</dbReference>
<feature type="binding site" evidence="4">
    <location>
        <begin position="90"/>
        <end position="94"/>
    </location>
    <ligand>
        <name>substrate</name>
    </ligand>
</feature>
<comment type="caution">
    <text evidence="4">Lacks conserved residue(s) required for the propagation of feature annotation.</text>
</comment>
<dbReference type="InterPro" id="IPR050076">
    <property type="entry name" value="ArchSynthase1/Queuine_TRR"/>
</dbReference>
<evidence type="ECO:0000256" key="1">
    <source>
        <dbReference type="ARBA" id="ARBA00022676"/>
    </source>
</evidence>
<dbReference type="SUPFAM" id="SSF51713">
    <property type="entry name" value="tRNA-guanine transglycosylase"/>
    <property type="match status" value="1"/>
</dbReference>
<dbReference type="RefSeq" id="WP_377094424.1">
    <property type="nucleotide sequence ID" value="NZ_JBHSJM010000001.1"/>
</dbReference>
<dbReference type="GO" id="GO:0016757">
    <property type="term" value="F:glycosyltransferase activity"/>
    <property type="evidence" value="ECO:0007669"/>
    <property type="project" value="UniProtKB-KW"/>
</dbReference>
<comment type="similarity">
    <text evidence="4">Belongs to the queuine tRNA-ribosyltransferase family.</text>
</comment>
<name>A0ABW5E0X3_9BACT</name>
<dbReference type="PANTHER" id="PTHR46499:SF1">
    <property type="entry name" value="QUEUINE TRNA-RIBOSYLTRANSFERASE"/>
    <property type="match status" value="1"/>
</dbReference>
<dbReference type="HAMAP" id="MF_00168">
    <property type="entry name" value="Q_tRNA_Tgt"/>
    <property type="match status" value="1"/>
</dbReference>
<dbReference type="NCBIfam" id="TIGR00449">
    <property type="entry name" value="tgt_general"/>
    <property type="match status" value="1"/>
</dbReference>
<evidence type="ECO:0000313" key="6">
    <source>
        <dbReference type="EMBL" id="MFD2276237.1"/>
    </source>
</evidence>
<dbReference type="EC" id="2.4.2.29" evidence="4"/>
<keyword evidence="1 4" id="KW-0328">Glycosyltransferase</keyword>
<keyword evidence="7" id="KW-1185">Reference proteome</keyword>
<feature type="region of interest" description="RNA binding; important for wobble base 34 recognition" evidence="4">
    <location>
        <begin position="289"/>
        <end position="293"/>
    </location>
</feature>
<keyword evidence="2 4" id="KW-0808">Transferase</keyword>
<keyword evidence="4" id="KW-0671">Queuosine biosynthesis</keyword>
<reference evidence="7" key="1">
    <citation type="journal article" date="2019" name="Int. J. Syst. Evol. Microbiol.">
        <title>The Global Catalogue of Microorganisms (GCM) 10K type strain sequencing project: providing services to taxonomists for standard genome sequencing and annotation.</title>
        <authorList>
            <consortium name="The Broad Institute Genomics Platform"/>
            <consortium name="The Broad Institute Genome Sequencing Center for Infectious Disease"/>
            <person name="Wu L."/>
            <person name="Ma J."/>
        </authorList>
    </citation>
    <scope>NUCLEOTIDE SEQUENCE [LARGE SCALE GENOMIC DNA]</scope>
    <source>
        <strain evidence="7">JCM 16545</strain>
    </source>
</reference>
<evidence type="ECO:0000259" key="5">
    <source>
        <dbReference type="Pfam" id="PF01702"/>
    </source>
</evidence>
<comment type="pathway">
    <text evidence="4">tRNA modification; tRNA-queuosine biosynthesis.</text>
</comment>
<feature type="binding site" evidence="4">
    <location>
        <position position="207"/>
    </location>
    <ligand>
        <name>substrate</name>
    </ligand>
</feature>
<comment type="subunit">
    <text evidence="4">Homodimer. Within each dimer, one monomer is responsible for RNA recognition and catalysis, while the other monomer binds to the replacement base PreQ1.</text>
</comment>
<protein>
    <recommendedName>
        <fullName evidence="4">Queuine tRNA-ribosyltransferase</fullName>
        <ecNumber evidence="4">2.4.2.29</ecNumber>
    </recommendedName>
    <alternativeName>
        <fullName evidence="4">Guanine insertion enzyme</fullName>
    </alternativeName>
    <alternativeName>
        <fullName evidence="4">tRNA-guanine transglycosylase</fullName>
    </alternativeName>
</protein>
<evidence type="ECO:0000313" key="7">
    <source>
        <dbReference type="Proteomes" id="UP001597297"/>
    </source>
</evidence>
<sequence>MFKLLKTDEKTKARRGELTTAHGVVQTPIFMPVGTQGTVKTLHPDDLIDLGSQIILGNTYHLNLRPGLDVIRAAQGLHKFSSWDMPILTDSGGFQVWSLAKLRKITEEGVAFANHLDGSKMMLSPESSMEIQATLGSDIAMLFDECPPYPCDEKYAADSLALTTRWAKRCKEWHVANREKIVPWQQDNSLIANSTAVNRQLAFGIVQGSIYADLREQSAKELIDIGFDGYAVGGISVGEPEHEMIRAIDNAVPHLPEDKPRYAMGLGTPPQMLEMIARGVDMFDCVMPTRVARHGLAFTFDGPIHIKNKEFELDQRPLTETTHPSVSRFSRSYIRHLWRAKEMLALRLLSFHNLHFYLQLMEQAREAIEAGTFTEFKDAFIARYTANSK</sequence>